<dbReference type="EMBL" id="VIGD01000002">
    <property type="protein sequence ID" value="TQE92061.1"/>
    <property type="molecule type" value="Genomic_DNA"/>
</dbReference>
<name>A0A540V5P5_9BACL</name>
<dbReference type="AlphaFoldDB" id="A0A540V5P5"/>
<dbReference type="Pfam" id="PF19700">
    <property type="entry name" value="DUF6198"/>
    <property type="match status" value="1"/>
</dbReference>
<feature type="transmembrane region" description="Helical" evidence="1">
    <location>
        <begin position="103"/>
        <end position="125"/>
    </location>
</feature>
<dbReference type="RefSeq" id="WP_141601237.1">
    <property type="nucleotide sequence ID" value="NZ_JARMSC010000025.1"/>
</dbReference>
<comment type="caution">
    <text evidence="2">The sequence shown here is derived from an EMBL/GenBank/DDBJ whole genome shotgun (WGS) entry which is preliminary data.</text>
</comment>
<accession>A0A540V5P5</accession>
<evidence type="ECO:0000256" key="1">
    <source>
        <dbReference type="SAM" id="Phobius"/>
    </source>
</evidence>
<organism evidence="2 3">
    <name type="scientific">Ureibacillus terrenus</name>
    <dbReference type="NCBI Taxonomy" id="118246"/>
    <lineage>
        <taxon>Bacteria</taxon>
        <taxon>Bacillati</taxon>
        <taxon>Bacillota</taxon>
        <taxon>Bacilli</taxon>
        <taxon>Bacillales</taxon>
        <taxon>Caryophanaceae</taxon>
        <taxon>Ureibacillus</taxon>
    </lineage>
</organism>
<keyword evidence="1" id="KW-0812">Transmembrane</keyword>
<keyword evidence="3" id="KW-1185">Reference proteome</keyword>
<evidence type="ECO:0000313" key="3">
    <source>
        <dbReference type="Proteomes" id="UP000315753"/>
    </source>
</evidence>
<feature type="transmembrane region" description="Helical" evidence="1">
    <location>
        <begin position="47"/>
        <end position="67"/>
    </location>
</feature>
<feature type="transmembrane region" description="Helical" evidence="1">
    <location>
        <begin position="9"/>
        <end position="27"/>
    </location>
</feature>
<gene>
    <name evidence="2" type="ORF">FKZ59_02925</name>
</gene>
<dbReference type="Proteomes" id="UP000315753">
    <property type="component" value="Unassembled WGS sequence"/>
</dbReference>
<evidence type="ECO:0000313" key="2">
    <source>
        <dbReference type="EMBL" id="TQE92061.1"/>
    </source>
</evidence>
<reference evidence="2 3" key="1">
    <citation type="submission" date="2019-06" db="EMBL/GenBank/DDBJ databases">
        <title>Genome sequence of Ureibacillus terrenus.</title>
        <authorList>
            <person name="Maclea K.S."/>
            <person name="Simoes M."/>
        </authorList>
    </citation>
    <scope>NUCLEOTIDE SEQUENCE [LARGE SCALE GENOMIC DNA]</scope>
    <source>
        <strain evidence="2 3">ATCC BAA-384</strain>
    </source>
</reference>
<keyword evidence="1" id="KW-1133">Transmembrane helix</keyword>
<keyword evidence="1" id="KW-0472">Membrane</keyword>
<protein>
    <submittedName>
        <fullName evidence="2">YitT family protein</fullName>
    </submittedName>
</protein>
<dbReference type="InterPro" id="IPR038750">
    <property type="entry name" value="YczE/YyaS-like"/>
</dbReference>
<dbReference type="PANTHER" id="PTHR40078:SF1">
    <property type="entry name" value="INTEGRAL MEMBRANE PROTEIN"/>
    <property type="match status" value="1"/>
</dbReference>
<feature type="transmembrane region" description="Helical" evidence="1">
    <location>
        <begin position="162"/>
        <end position="186"/>
    </location>
</feature>
<proteinExistence type="predicted"/>
<sequence>MRRIYAWRWGFYLAGLCIMSLGITMVIKGEKIGVNAWDVLHIALYKTIGLSIGSWVIITGLVIVAFTSLMYKSFPKIGTWLNMLLTGGFIDFFYWLLPDADTFLFQLLYFLAGIFVLSFGTGMYISPNLGSGPRDGLMMWIVEKLGGSIKVARISIELTVALIGWLLGGPFGVGTILIAVGSGYIVQFALPYCQKLLLKCIGEEALEGEKPFIPVIGRETD</sequence>
<feature type="transmembrane region" description="Helical" evidence="1">
    <location>
        <begin position="79"/>
        <end position="97"/>
    </location>
</feature>
<dbReference type="PANTHER" id="PTHR40078">
    <property type="entry name" value="INTEGRAL MEMBRANE PROTEIN-RELATED"/>
    <property type="match status" value="1"/>
</dbReference>
<dbReference type="OrthoDB" id="154912at2"/>